<sequence>MISHTNSEEVKEHFKNYLLLEILRYVYAPKDKFDFVATVRKIAYDYIDGDIKISSGGGNNPLFTNGLFSLSLGKDLIAGLMKSSKLSDILRTFSYRHWYINRRDIDIDSKFAEPLTDWYLDVNLLKNRIREPVLKSYTEISNILLNYKDEDGSLVNNFYVRFFIEKPSGLSNNYQLKRGVPSEYKGKELTGSGFKILIDRTDLSSFKQSVASIVFFMVKYNAFAQIKERGLSSDTNALYISQFGIHSEDYVKTSFFAESSKMTNTLSQYSVIHTDEWKGLFNGVWDHTNIFPIYVFSNTDDFVSLFLSFFNDIDSLNNLV</sequence>
<evidence type="ECO:0000313" key="1">
    <source>
        <dbReference type="EMBL" id="KKM12031.1"/>
    </source>
</evidence>
<reference evidence="1" key="1">
    <citation type="journal article" date="2015" name="Nature">
        <title>Complex archaea that bridge the gap between prokaryotes and eukaryotes.</title>
        <authorList>
            <person name="Spang A."/>
            <person name="Saw J.H."/>
            <person name="Jorgensen S.L."/>
            <person name="Zaremba-Niedzwiedzka K."/>
            <person name="Martijn J."/>
            <person name="Lind A.E."/>
            <person name="van Eijk R."/>
            <person name="Schleper C."/>
            <person name="Guy L."/>
            <person name="Ettema T.J."/>
        </authorList>
    </citation>
    <scope>NUCLEOTIDE SEQUENCE</scope>
</reference>
<organism evidence="1">
    <name type="scientific">marine sediment metagenome</name>
    <dbReference type="NCBI Taxonomy" id="412755"/>
    <lineage>
        <taxon>unclassified sequences</taxon>
        <taxon>metagenomes</taxon>
        <taxon>ecological metagenomes</taxon>
    </lineage>
</organism>
<gene>
    <name evidence="1" type="ORF">LCGC14_1720500</name>
</gene>
<protein>
    <submittedName>
        <fullName evidence="1">Uncharacterized protein</fullName>
    </submittedName>
</protein>
<comment type="caution">
    <text evidence="1">The sequence shown here is derived from an EMBL/GenBank/DDBJ whole genome shotgun (WGS) entry which is preliminary data.</text>
</comment>
<proteinExistence type="predicted"/>
<accession>A0A0F9JT21</accession>
<dbReference type="EMBL" id="LAZR01015475">
    <property type="protein sequence ID" value="KKM12031.1"/>
    <property type="molecule type" value="Genomic_DNA"/>
</dbReference>
<name>A0A0F9JT21_9ZZZZ</name>
<dbReference type="AlphaFoldDB" id="A0A0F9JT21"/>